<accession>A0A166G6A2</accession>
<evidence type="ECO:0000313" key="11">
    <source>
        <dbReference type="EMBL" id="KZT41352.1"/>
    </source>
</evidence>
<evidence type="ECO:0000256" key="7">
    <source>
        <dbReference type="ARBA" id="ARBA00023288"/>
    </source>
</evidence>
<keyword evidence="3" id="KW-0336">GPI-anchor</keyword>
<evidence type="ECO:0000256" key="6">
    <source>
        <dbReference type="ARBA" id="ARBA00023180"/>
    </source>
</evidence>
<protein>
    <recommendedName>
        <fullName evidence="10">Copper acquisition factor BIM1-like domain-containing protein</fullName>
    </recommendedName>
</protein>
<name>A0A166G6A2_9AGAM</name>
<keyword evidence="2" id="KW-1003">Cell membrane</keyword>
<dbReference type="InterPro" id="IPR046936">
    <property type="entry name" value="BIM1-like"/>
</dbReference>
<dbReference type="EMBL" id="KV428022">
    <property type="protein sequence ID" value="KZT41352.1"/>
    <property type="molecule type" value="Genomic_DNA"/>
</dbReference>
<dbReference type="Proteomes" id="UP000076798">
    <property type="component" value="Unassembled WGS sequence"/>
</dbReference>
<dbReference type="GO" id="GO:0005886">
    <property type="term" value="C:plasma membrane"/>
    <property type="evidence" value="ECO:0007669"/>
    <property type="project" value="UniProtKB-SubCell"/>
</dbReference>
<evidence type="ECO:0000256" key="8">
    <source>
        <dbReference type="SAM" id="MobiDB-lite"/>
    </source>
</evidence>
<organism evidence="11 12">
    <name type="scientific">Sistotremastrum suecicum HHB10207 ss-3</name>
    <dbReference type="NCBI Taxonomy" id="1314776"/>
    <lineage>
        <taxon>Eukaryota</taxon>
        <taxon>Fungi</taxon>
        <taxon>Dikarya</taxon>
        <taxon>Basidiomycota</taxon>
        <taxon>Agaricomycotina</taxon>
        <taxon>Agaricomycetes</taxon>
        <taxon>Sistotremastrales</taxon>
        <taxon>Sistotremastraceae</taxon>
        <taxon>Sistotremastrum</taxon>
    </lineage>
</organism>
<feature type="compositionally biased region" description="Low complexity" evidence="8">
    <location>
        <begin position="176"/>
        <end position="199"/>
    </location>
</feature>
<keyword evidence="7" id="KW-0449">Lipoprotein</keyword>
<keyword evidence="12" id="KW-1185">Reference proteome</keyword>
<dbReference type="AlphaFoldDB" id="A0A166G6A2"/>
<dbReference type="OrthoDB" id="2146436at2759"/>
<keyword evidence="4 9" id="KW-0732">Signal</keyword>
<comment type="subcellular location">
    <subcellularLocation>
        <location evidence="1">Cell membrane</location>
        <topology evidence="1">Lipid-anchor</topology>
        <topology evidence="1">GPI-anchor</topology>
    </subcellularLocation>
</comment>
<feature type="region of interest" description="Disordered" evidence="8">
    <location>
        <begin position="176"/>
        <end position="200"/>
    </location>
</feature>
<dbReference type="PANTHER" id="PTHR34992">
    <property type="entry name" value="HYPHAL ANASTAMOSIS-7 PROTEIN"/>
    <property type="match status" value="1"/>
</dbReference>
<evidence type="ECO:0000256" key="4">
    <source>
        <dbReference type="ARBA" id="ARBA00022729"/>
    </source>
</evidence>
<dbReference type="GO" id="GO:0098552">
    <property type="term" value="C:side of membrane"/>
    <property type="evidence" value="ECO:0007669"/>
    <property type="project" value="UniProtKB-KW"/>
</dbReference>
<evidence type="ECO:0000256" key="5">
    <source>
        <dbReference type="ARBA" id="ARBA00023136"/>
    </source>
</evidence>
<evidence type="ECO:0000256" key="3">
    <source>
        <dbReference type="ARBA" id="ARBA00022622"/>
    </source>
</evidence>
<sequence length="223" mass="22841">MKFTSGLIAASFLASAAQAHFTLQYPQTRGFDDDAEVTPICGGFNNVTNRTEFPLGPAQIQISSFHTTATVLIEVAVGIDNPTTFSQFNTTSSGTTYPPLVGFNQIPEGPACYNVDISSLNISGATNGTDATILIIYDGGDGTLYQCADVTLVQGFTVPKGAIESNITCANIASAPSTTSSSSSSTSAPTASGKSASGSDMSMTISSISLVGSFLLAASAYLL</sequence>
<dbReference type="Pfam" id="PF20238">
    <property type="entry name" value="BIM1-like_dom"/>
    <property type="match status" value="1"/>
</dbReference>
<dbReference type="STRING" id="1314776.A0A166G6A2"/>
<feature type="chain" id="PRO_5007873719" description="Copper acquisition factor BIM1-like domain-containing protein" evidence="9">
    <location>
        <begin position="20"/>
        <end position="223"/>
    </location>
</feature>
<gene>
    <name evidence="11" type="ORF">SISSUDRAFT_1113039</name>
</gene>
<evidence type="ECO:0000256" key="1">
    <source>
        <dbReference type="ARBA" id="ARBA00004609"/>
    </source>
</evidence>
<evidence type="ECO:0000256" key="9">
    <source>
        <dbReference type="SAM" id="SignalP"/>
    </source>
</evidence>
<dbReference type="PANTHER" id="PTHR34992:SF11">
    <property type="entry name" value="COPPER ACQUISITION FACTOR BIM1-LIKE DOMAIN-CONTAINING PROTEIN"/>
    <property type="match status" value="1"/>
</dbReference>
<dbReference type="CDD" id="cd21176">
    <property type="entry name" value="LPMO_auxiliary-like"/>
    <property type="match status" value="1"/>
</dbReference>
<evidence type="ECO:0000259" key="10">
    <source>
        <dbReference type="Pfam" id="PF20238"/>
    </source>
</evidence>
<proteinExistence type="predicted"/>
<reference evidence="11 12" key="1">
    <citation type="journal article" date="2016" name="Mol. Biol. Evol.">
        <title>Comparative Genomics of Early-Diverging Mushroom-Forming Fungi Provides Insights into the Origins of Lignocellulose Decay Capabilities.</title>
        <authorList>
            <person name="Nagy L.G."/>
            <person name="Riley R."/>
            <person name="Tritt A."/>
            <person name="Adam C."/>
            <person name="Daum C."/>
            <person name="Floudas D."/>
            <person name="Sun H."/>
            <person name="Yadav J.S."/>
            <person name="Pangilinan J."/>
            <person name="Larsson K.H."/>
            <person name="Matsuura K."/>
            <person name="Barry K."/>
            <person name="Labutti K."/>
            <person name="Kuo R."/>
            <person name="Ohm R.A."/>
            <person name="Bhattacharya S.S."/>
            <person name="Shirouzu T."/>
            <person name="Yoshinaga Y."/>
            <person name="Martin F.M."/>
            <person name="Grigoriev I.V."/>
            <person name="Hibbett D.S."/>
        </authorList>
    </citation>
    <scope>NUCLEOTIDE SEQUENCE [LARGE SCALE GENOMIC DNA]</scope>
    <source>
        <strain evidence="11 12">HHB10207 ss-3</strain>
    </source>
</reference>
<evidence type="ECO:0000313" key="12">
    <source>
        <dbReference type="Proteomes" id="UP000076798"/>
    </source>
</evidence>
<feature type="domain" description="Copper acquisition factor BIM1-like" evidence="10">
    <location>
        <begin position="18"/>
        <end position="171"/>
    </location>
</feature>
<evidence type="ECO:0000256" key="2">
    <source>
        <dbReference type="ARBA" id="ARBA00022475"/>
    </source>
</evidence>
<keyword evidence="6" id="KW-0325">Glycoprotein</keyword>
<dbReference type="InterPro" id="IPR046530">
    <property type="entry name" value="BIM1-like_dom"/>
</dbReference>
<feature type="signal peptide" evidence="9">
    <location>
        <begin position="1"/>
        <end position="19"/>
    </location>
</feature>
<keyword evidence="5" id="KW-0472">Membrane</keyword>